<evidence type="ECO:0000313" key="3">
    <source>
        <dbReference type="Proteomes" id="UP000463470"/>
    </source>
</evidence>
<reference evidence="2 3" key="1">
    <citation type="submission" date="2020-01" db="EMBL/GenBank/DDBJ databases">
        <title>Whole-genome sequence of Heliobacterium undosum DSM 13378.</title>
        <authorList>
            <person name="Kyndt J.A."/>
            <person name="Meyer T.E."/>
        </authorList>
    </citation>
    <scope>NUCLEOTIDE SEQUENCE [LARGE SCALE GENOMIC DNA]</scope>
    <source>
        <strain evidence="2 3">DSM 13378</strain>
    </source>
</reference>
<evidence type="ECO:0000259" key="1">
    <source>
        <dbReference type="Pfam" id="PF09189"/>
    </source>
</evidence>
<dbReference type="RefSeq" id="WP_161258873.1">
    <property type="nucleotide sequence ID" value="NZ_WXEY01000012.1"/>
</dbReference>
<dbReference type="InterPro" id="IPR015272">
    <property type="entry name" value="MoadD_C"/>
</dbReference>
<proteinExistence type="predicted"/>
<dbReference type="EMBL" id="WXEY01000012">
    <property type="protein sequence ID" value="MZP30351.1"/>
    <property type="molecule type" value="Genomic_DNA"/>
</dbReference>
<accession>A0A845LBP9</accession>
<evidence type="ECO:0000313" key="2">
    <source>
        <dbReference type="EMBL" id="MZP30351.1"/>
    </source>
</evidence>
<keyword evidence="3" id="KW-1185">Reference proteome</keyword>
<comment type="caution">
    <text evidence="2">The sequence shown here is derived from an EMBL/GenBank/DDBJ whole genome shotgun (WGS) entry which is preliminary data.</text>
</comment>
<protein>
    <recommendedName>
        <fullName evidence="1">Molybdopterin cofactor biosynthesis MoaD-related C-terminal domain-containing protein</fullName>
    </recommendedName>
</protein>
<dbReference type="InterPro" id="IPR036473">
    <property type="entry name" value="Mopterin_CF_MoaD-rel_C_sf"/>
</dbReference>
<dbReference type="Proteomes" id="UP000463470">
    <property type="component" value="Unassembled WGS sequence"/>
</dbReference>
<feature type="domain" description="Molybdopterin cofactor biosynthesis MoaD-related C-terminal" evidence="1">
    <location>
        <begin position="5"/>
        <end position="84"/>
    </location>
</feature>
<name>A0A845LBP9_9FIRM</name>
<sequence>MLEKEMRMRSITKRELGQCLVELGGVEQSQGRFEGEGWRVDLGAERKVSIGAFRLPEIVVTIRAEPDVFERFLARFRLKTLRGG</sequence>
<dbReference type="AlphaFoldDB" id="A0A845LBP9"/>
<gene>
    <name evidence="2" type="ORF">GTO91_11575</name>
</gene>
<dbReference type="Gene3D" id="3.30.1370.80">
    <property type="entry name" value="Molybdopterin cofactor biosynthesis MoaD-related, C-terminal domain"/>
    <property type="match status" value="1"/>
</dbReference>
<organism evidence="2 3">
    <name type="scientific">Heliomicrobium undosum</name>
    <dbReference type="NCBI Taxonomy" id="121734"/>
    <lineage>
        <taxon>Bacteria</taxon>
        <taxon>Bacillati</taxon>
        <taxon>Bacillota</taxon>
        <taxon>Clostridia</taxon>
        <taxon>Eubacteriales</taxon>
        <taxon>Heliobacteriaceae</taxon>
        <taxon>Heliomicrobium</taxon>
    </lineage>
</organism>
<dbReference type="Pfam" id="PF09189">
    <property type="entry name" value="MoaD_arch"/>
    <property type="match status" value="1"/>
</dbReference>
<dbReference type="OrthoDB" id="1778705at2"/>